<evidence type="ECO:0008006" key="3">
    <source>
        <dbReference type="Google" id="ProtNLM"/>
    </source>
</evidence>
<dbReference type="InterPro" id="IPR036445">
    <property type="entry name" value="GPCR_2_extracell_dom_sf"/>
</dbReference>
<accession>A0A653DMF0</accession>
<evidence type="ECO:0000313" key="1">
    <source>
        <dbReference type="EMBL" id="VEN61007.1"/>
    </source>
</evidence>
<dbReference type="GO" id="GO:0016020">
    <property type="term" value="C:membrane"/>
    <property type="evidence" value="ECO:0007669"/>
    <property type="project" value="InterPro"/>
</dbReference>
<sequence length="316" mass="35230">MYLGSLIDNSVLTCPAYFDGWSCWPETPAGSIPCTTNVKTTVRGTSTNHTTRRGSIIPLVIQHLSGGPTHISGTSFLLQVTTLCQNIDSHESVRVIRYQQRTVASLVLSTLVYSAPHHSLHVSTFDVFVDALRRLLPPYGSRLGVRIPATSVGSCHCDRLGTTSYHYCCLRTCPQCPRRRTRTRNVLVTKFEIRHYSPNTGSSYYNPELVLFDKHSQGGSTEIKKRSSERWPKWRGIQFFSASFKGDTSAGAAVGSQFPAYSFPTGRRRILGVQAQIKRKWSAVMFRPRANSCTVTTVSVRKYVRSSYPANGKDKV</sequence>
<dbReference type="EMBL" id="CAACVG010012888">
    <property type="protein sequence ID" value="VEN61007.1"/>
    <property type="molecule type" value="Genomic_DNA"/>
</dbReference>
<name>A0A653DMF0_CALMS</name>
<gene>
    <name evidence="1" type="ORF">CALMAC_LOCUS18536</name>
</gene>
<reference evidence="1 2" key="1">
    <citation type="submission" date="2019-01" db="EMBL/GenBank/DDBJ databases">
        <authorList>
            <person name="Sayadi A."/>
        </authorList>
    </citation>
    <scope>NUCLEOTIDE SEQUENCE [LARGE SCALE GENOMIC DNA]</scope>
</reference>
<dbReference type="SUPFAM" id="SSF111418">
    <property type="entry name" value="Hormone receptor domain"/>
    <property type="match status" value="1"/>
</dbReference>
<dbReference type="AlphaFoldDB" id="A0A653DMF0"/>
<evidence type="ECO:0000313" key="2">
    <source>
        <dbReference type="Proteomes" id="UP000410492"/>
    </source>
</evidence>
<dbReference type="Proteomes" id="UP000410492">
    <property type="component" value="Unassembled WGS sequence"/>
</dbReference>
<dbReference type="Gene3D" id="4.10.1240.10">
    <property type="entry name" value="GPCR, family 2, extracellular hormone receptor domain"/>
    <property type="match status" value="1"/>
</dbReference>
<organism evidence="1 2">
    <name type="scientific">Callosobruchus maculatus</name>
    <name type="common">Southern cowpea weevil</name>
    <name type="synonym">Pulse bruchid</name>
    <dbReference type="NCBI Taxonomy" id="64391"/>
    <lineage>
        <taxon>Eukaryota</taxon>
        <taxon>Metazoa</taxon>
        <taxon>Ecdysozoa</taxon>
        <taxon>Arthropoda</taxon>
        <taxon>Hexapoda</taxon>
        <taxon>Insecta</taxon>
        <taxon>Pterygota</taxon>
        <taxon>Neoptera</taxon>
        <taxon>Endopterygota</taxon>
        <taxon>Coleoptera</taxon>
        <taxon>Polyphaga</taxon>
        <taxon>Cucujiformia</taxon>
        <taxon>Chrysomeloidea</taxon>
        <taxon>Chrysomelidae</taxon>
        <taxon>Bruchinae</taxon>
        <taxon>Bruchini</taxon>
        <taxon>Callosobruchus</taxon>
    </lineage>
</organism>
<protein>
    <recommendedName>
        <fullName evidence="3">G-protein coupled receptors family 2 profile 1 domain-containing protein</fullName>
    </recommendedName>
</protein>
<dbReference type="OrthoDB" id="6160250at2759"/>
<dbReference type="GO" id="GO:0004930">
    <property type="term" value="F:G protein-coupled receptor activity"/>
    <property type="evidence" value="ECO:0007669"/>
    <property type="project" value="InterPro"/>
</dbReference>
<keyword evidence="2" id="KW-1185">Reference proteome</keyword>
<proteinExistence type="predicted"/>